<dbReference type="OMA" id="PSHEKIM"/>
<evidence type="ECO:0000256" key="14">
    <source>
        <dbReference type="SAM" id="Phobius"/>
    </source>
</evidence>
<dbReference type="AlphaFoldDB" id="V4A2D3"/>
<dbReference type="Proteomes" id="UP000030746">
    <property type="component" value="Unassembled WGS sequence"/>
</dbReference>
<feature type="region of interest" description="Disordered" evidence="13">
    <location>
        <begin position="98"/>
        <end position="141"/>
    </location>
</feature>
<dbReference type="FunFam" id="1.10.287.770:FF:000001">
    <property type="entry name" value="Acid-sensing ion channel subunit 1"/>
    <property type="match status" value="1"/>
</dbReference>
<organism evidence="15 16">
    <name type="scientific">Lottia gigantea</name>
    <name type="common">Giant owl limpet</name>
    <dbReference type="NCBI Taxonomy" id="225164"/>
    <lineage>
        <taxon>Eukaryota</taxon>
        <taxon>Metazoa</taxon>
        <taxon>Spiralia</taxon>
        <taxon>Lophotrochozoa</taxon>
        <taxon>Mollusca</taxon>
        <taxon>Gastropoda</taxon>
        <taxon>Patellogastropoda</taxon>
        <taxon>Lottioidea</taxon>
        <taxon>Lottiidae</taxon>
        <taxon>Lottia</taxon>
    </lineage>
</organism>
<feature type="transmembrane region" description="Helical" evidence="14">
    <location>
        <begin position="33"/>
        <end position="51"/>
    </location>
</feature>
<evidence type="ECO:0000256" key="4">
    <source>
        <dbReference type="ARBA" id="ARBA00022692"/>
    </source>
</evidence>
<dbReference type="GO" id="GO:0015280">
    <property type="term" value="F:ligand-gated sodium channel activity"/>
    <property type="evidence" value="ECO:0007669"/>
    <property type="project" value="TreeGrafter"/>
</dbReference>
<accession>V4A2D3</accession>
<evidence type="ECO:0000256" key="2">
    <source>
        <dbReference type="ARBA" id="ARBA00022448"/>
    </source>
</evidence>
<evidence type="ECO:0000256" key="13">
    <source>
        <dbReference type="SAM" id="MobiDB-lite"/>
    </source>
</evidence>
<dbReference type="PANTHER" id="PTHR11690:SF248">
    <property type="entry name" value="PICKPOCKET 17, ISOFORM A"/>
    <property type="match status" value="1"/>
</dbReference>
<sequence>MKTLSNRGSDYVENCSVAGLPNAFRAKSHFKRFIWVVLVLGGLGCTSWQILEIVLKYYSLPTNTEVSMTFTTKLRYPAVTICNLNPIRHSGLVMSPNFSSQYEEQSRSSRETHEQQSAPTTETTIQTTTTTKKTTTTPRQNLLGNLIGGDNNGGGLVGNVLDGVNNILSPGPNTDNDLSIPILGDLTDALTNITNGILGTNEVLGTKSNALQGEEDFVTLYSSTDAELRKAMGHHLKTMLLKCTFAGFVCTEKDFSYVSDPKYGNCYTFNSGLNKSYEESRKTGPTYGLSLELYVQQSEYLSTLAPSAGVKIMMHNQSYMPFLVDRGIELQPGTKASVAIAMTEIERPSPPHGSCHAYTDDENIAVNVYSEEKDLRVGYTEEACYKTCFQNNVIKNCRCCYPYYPCIGRAINSSYVNYDENNGYCQLSSNITSKCITDVENKYVNDDLDCSNICKPRCRERQFPSQLSSSLWPADPVMDEIIKKLIERDPSLEEKFQNINNTEKRLFMRDNVLKVDIFYRELNYQTVATKATYQIEDLLANIGGQLGLFVGLSVISILEFIELLIDFVCIAVSKCFCSSKKENKVKSWNYN</sequence>
<evidence type="ECO:0000256" key="8">
    <source>
        <dbReference type="ARBA" id="ARBA00023136"/>
    </source>
</evidence>
<gene>
    <name evidence="15" type="ORF">LOTGIDRAFT_229019</name>
</gene>
<dbReference type="PROSITE" id="PS01206">
    <property type="entry name" value="ASC"/>
    <property type="match status" value="1"/>
</dbReference>
<dbReference type="HOGENOM" id="CLU_020415_0_0_1"/>
<dbReference type="CTD" id="20247871"/>
<evidence type="ECO:0000256" key="11">
    <source>
        <dbReference type="ARBA" id="ARBA00023303"/>
    </source>
</evidence>
<keyword evidence="5 14" id="KW-1133">Transmembrane helix</keyword>
<comment type="subcellular location">
    <subcellularLocation>
        <location evidence="1">Membrane</location>
        <topology evidence="1">Multi-pass membrane protein</topology>
    </subcellularLocation>
</comment>
<reference evidence="15 16" key="1">
    <citation type="journal article" date="2013" name="Nature">
        <title>Insights into bilaterian evolution from three spiralian genomes.</title>
        <authorList>
            <person name="Simakov O."/>
            <person name="Marletaz F."/>
            <person name="Cho S.J."/>
            <person name="Edsinger-Gonzales E."/>
            <person name="Havlak P."/>
            <person name="Hellsten U."/>
            <person name="Kuo D.H."/>
            <person name="Larsson T."/>
            <person name="Lv J."/>
            <person name="Arendt D."/>
            <person name="Savage R."/>
            <person name="Osoegawa K."/>
            <person name="de Jong P."/>
            <person name="Grimwood J."/>
            <person name="Chapman J.A."/>
            <person name="Shapiro H."/>
            <person name="Aerts A."/>
            <person name="Otillar R.P."/>
            <person name="Terry A.Y."/>
            <person name="Boore J.L."/>
            <person name="Grigoriev I.V."/>
            <person name="Lindberg D.R."/>
            <person name="Seaver E.C."/>
            <person name="Weisblat D.A."/>
            <person name="Putnam N.H."/>
            <person name="Rokhsar D.S."/>
        </authorList>
    </citation>
    <scope>NUCLEOTIDE SEQUENCE [LARGE SCALE GENOMIC DNA]</scope>
</reference>
<dbReference type="Gene3D" id="1.10.287.770">
    <property type="entry name" value="YojJ-like"/>
    <property type="match status" value="1"/>
</dbReference>
<dbReference type="RefSeq" id="XP_009060137.1">
    <property type="nucleotide sequence ID" value="XM_009061889.1"/>
</dbReference>
<dbReference type="EMBL" id="KB202619">
    <property type="protein sequence ID" value="ESO89095.1"/>
    <property type="molecule type" value="Genomic_DNA"/>
</dbReference>
<dbReference type="GO" id="GO:0005886">
    <property type="term" value="C:plasma membrane"/>
    <property type="evidence" value="ECO:0007669"/>
    <property type="project" value="TreeGrafter"/>
</dbReference>
<feature type="compositionally biased region" description="Basic and acidic residues" evidence="13">
    <location>
        <begin position="104"/>
        <end position="114"/>
    </location>
</feature>
<keyword evidence="10 12" id="KW-0739">Sodium transport</keyword>
<feature type="compositionally biased region" description="Low complexity" evidence="13">
    <location>
        <begin position="120"/>
        <end position="141"/>
    </location>
</feature>
<keyword evidence="4 12" id="KW-0812">Transmembrane</keyword>
<keyword evidence="7 12" id="KW-0406">Ion transport</keyword>
<keyword evidence="11 12" id="KW-0407">Ion channel</keyword>
<dbReference type="InterPro" id="IPR020903">
    <property type="entry name" value="ENaC_CS"/>
</dbReference>
<dbReference type="Gene3D" id="2.60.470.10">
    <property type="entry name" value="Acid-sensing ion channels like domains"/>
    <property type="match status" value="1"/>
</dbReference>
<keyword evidence="9" id="KW-0325">Glycoprotein</keyword>
<dbReference type="PANTHER" id="PTHR11690">
    <property type="entry name" value="AMILORIDE-SENSITIVE SODIUM CHANNEL-RELATED"/>
    <property type="match status" value="1"/>
</dbReference>
<dbReference type="KEGG" id="lgi:LOTGIDRAFT_229019"/>
<keyword evidence="2 12" id="KW-0813">Transport</keyword>
<evidence type="ECO:0000256" key="6">
    <source>
        <dbReference type="ARBA" id="ARBA00023053"/>
    </source>
</evidence>
<keyword evidence="3 12" id="KW-0894">Sodium channel</keyword>
<dbReference type="InterPro" id="IPR001873">
    <property type="entry name" value="ENaC"/>
</dbReference>
<dbReference type="Pfam" id="PF00858">
    <property type="entry name" value="ASC"/>
    <property type="match status" value="1"/>
</dbReference>
<evidence type="ECO:0000313" key="16">
    <source>
        <dbReference type="Proteomes" id="UP000030746"/>
    </source>
</evidence>
<evidence type="ECO:0000256" key="10">
    <source>
        <dbReference type="ARBA" id="ARBA00023201"/>
    </source>
</evidence>
<evidence type="ECO:0000256" key="5">
    <source>
        <dbReference type="ARBA" id="ARBA00022989"/>
    </source>
</evidence>
<evidence type="ECO:0000256" key="3">
    <source>
        <dbReference type="ARBA" id="ARBA00022461"/>
    </source>
</evidence>
<dbReference type="PRINTS" id="PR01078">
    <property type="entry name" value="AMINACHANNEL"/>
</dbReference>
<protein>
    <submittedName>
        <fullName evidence="15">Uncharacterized protein</fullName>
    </submittedName>
</protein>
<evidence type="ECO:0000256" key="12">
    <source>
        <dbReference type="RuleBase" id="RU000679"/>
    </source>
</evidence>
<name>V4A2D3_LOTGI</name>
<keyword evidence="6" id="KW-0915">Sodium</keyword>
<evidence type="ECO:0000256" key="9">
    <source>
        <dbReference type="ARBA" id="ARBA00023180"/>
    </source>
</evidence>
<dbReference type="OrthoDB" id="6021021at2759"/>
<dbReference type="GeneID" id="20247871"/>
<keyword evidence="8 14" id="KW-0472">Membrane</keyword>
<proteinExistence type="inferred from homology"/>
<evidence type="ECO:0000256" key="1">
    <source>
        <dbReference type="ARBA" id="ARBA00004141"/>
    </source>
</evidence>
<evidence type="ECO:0000313" key="15">
    <source>
        <dbReference type="EMBL" id="ESO89095.1"/>
    </source>
</evidence>
<keyword evidence="16" id="KW-1185">Reference proteome</keyword>
<comment type="similarity">
    <text evidence="12">Belongs to the amiloride-sensitive sodium channel (TC 1.A.6) family.</text>
</comment>
<evidence type="ECO:0000256" key="7">
    <source>
        <dbReference type="ARBA" id="ARBA00023065"/>
    </source>
</evidence>